<name>A0A9E7MQL1_9CAUD</name>
<gene>
    <name evidence="1" type="ORF">KABACHOK_04560</name>
</gene>
<sequence length="229" mass="23825">MAIIDSEKIDFLWKKIIFGVSKTASAALKFGSNETIASPSPVLPSTVWQQGDDIPATPVENAFIQAYAGAQRIRATVDPTSPANVAWLATTTHGDVETRAINFIAPTFGSGYAVKVFVGDPNVGPAARIFPDTTDEEWVFDYAAGVLIFTGTIPAGKTATIGSGAVSVASHGVYFEAYRYIGETGVGSGSGNPDDLGTMALQDADNINVTGGILDGVTLTNVKIDGGTF</sequence>
<reference evidence="1" key="1">
    <citation type="submission" date="2022-05" db="EMBL/GenBank/DDBJ databases">
        <authorList>
            <person name="Friedrich I."/>
            <person name="Poehlein A."/>
            <person name="Schneider D."/>
            <person name="Hertel R."/>
            <person name="Daniel R."/>
        </authorList>
    </citation>
    <scope>NUCLEOTIDE SEQUENCE</scope>
</reference>
<evidence type="ECO:0000313" key="1">
    <source>
        <dbReference type="EMBL" id="USN14269.1"/>
    </source>
</evidence>
<proteinExistence type="predicted"/>
<evidence type="ECO:0008006" key="3">
    <source>
        <dbReference type="Google" id="ProtNLM"/>
    </source>
</evidence>
<protein>
    <recommendedName>
        <fullName evidence="3">Tail protein</fullName>
    </recommendedName>
</protein>
<dbReference type="EMBL" id="ON529852">
    <property type="protein sequence ID" value="USN14269.1"/>
    <property type="molecule type" value="Genomic_DNA"/>
</dbReference>
<accession>A0A9E7MQL1</accession>
<organism evidence="1 2">
    <name type="scientific">Brevundimonas phage vB_BpoS-Kabachok</name>
    <dbReference type="NCBI Taxonomy" id="2948600"/>
    <lineage>
        <taxon>Viruses</taxon>
        <taxon>Duplodnaviria</taxon>
        <taxon>Heunggongvirae</taxon>
        <taxon>Uroviricota</taxon>
        <taxon>Caudoviricetes</taxon>
        <taxon>Jeanschmidtviridae</taxon>
        <taxon>Marchewkavirus</taxon>
        <taxon>Marchewkavirus kabachok</taxon>
    </lineage>
</organism>
<evidence type="ECO:0000313" key="2">
    <source>
        <dbReference type="Proteomes" id="UP001056685"/>
    </source>
</evidence>
<dbReference type="Proteomes" id="UP001056685">
    <property type="component" value="Segment"/>
</dbReference>
<keyword evidence="2" id="KW-1185">Reference proteome</keyword>